<dbReference type="Gene3D" id="1.20.1250.20">
    <property type="entry name" value="MFS general substrate transporter like domains"/>
    <property type="match status" value="1"/>
</dbReference>
<feature type="transmembrane region" description="Helical" evidence="6">
    <location>
        <begin position="421"/>
        <end position="442"/>
    </location>
</feature>
<dbReference type="GO" id="GO:0022857">
    <property type="term" value="F:transmembrane transporter activity"/>
    <property type="evidence" value="ECO:0007669"/>
    <property type="project" value="InterPro"/>
</dbReference>
<feature type="transmembrane region" description="Helical" evidence="6">
    <location>
        <begin position="515"/>
        <end position="536"/>
    </location>
</feature>
<dbReference type="Proteomes" id="UP001278766">
    <property type="component" value="Unassembled WGS sequence"/>
</dbReference>
<proteinExistence type="predicted"/>
<feature type="compositionally biased region" description="Low complexity" evidence="5">
    <location>
        <begin position="265"/>
        <end position="302"/>
    </location>
</feature>
<protein>
    <submittedName>
        <fullName evidence="8">Major facilitator superfamily domain-containing protein</fullName>
    </submittedName>
</protein>
<evidence type="ECO:0000256" key="2">
    <source>
        <dbReference type="ARBA" id="ARBA00022692"/>
    </source>
</evidence>
<sequence length="563" mass="61220">MDKVSISTPLDADHEVGHVEKTRKRTLGNVRLRHPETNEIILIPTPSSDPNDPLNWPQWYKYWMAAVICFAMMMCNFLAAGPSIAMLQIAMDFFPGAHPGKNPGLFAAAVAKVSYFFTTTALLQGLGNFVWVPIANKYGRRPTYVLSYAMYFATAIWCSFEHSYGGFLAARILMGFAAGAAETVAPITIADLFFLHERGSVMAFYSSFLAVGAALGLIVSGLITIHNHWRVIFQVASALIGLVLLIAIFAFPETAYTRNPPPPSTSTTSPDHSSSSSKTPTPITTTTTTTTTLPTDPETQPPQKKRTPYLHTLRLFPSSPLTREPLPLLLLRPLLLITLPPVLYTSLVFASTIGFLVALTSNAQLALSSAYGFTSWQVGVCFVAAVLGALVGIPAGGRWGDAVADWFTRRNGGVREPEMRLPAMGVAGVVGPVGLVVFGVGVGRGVHWILPVVGIGLLNFAIVQGTNVALVYVIDAYRPVAGEITTTIMAFKSLFGFLLSFYTNPWVAEAGYQNAYGVMAAIAATVLLGWVPLFFWGKKIRHATWRWKVISYIHWSDDREVGE</sequence>
<evidence type="ECO:0000256" key="6">
    <source>
        <dbReference type="SAM" id="Phobius"/>
    </source>
</evidence>
<dbReference type="InterPro" id="IPR020846">
    <property type="entry name" value="MFS_dom"/>
</dbReference>
<evidence type="ECO:0000313" key="8">
    <source>
        <dbReference type="EMBL" id="KAK3300344.1"/>
    </source>
</evidence>
<feature type="transmembrane region" description="Helical" evidence="6">
    <location>
        <begin position="484"/>
        <end position="503"/>
    </location>
</feature>
<keyword evidence="3 6" id="KW-1133">Transmembrane helix</keyword>
<feature type="transmembrane region" description="Helical" evidence="6">
    <location>
        <begin position="143"/>
        <end position="160"/>
    </location>
</feature>
<evidence type="ECO:0000256" key="5">
    <source>
        <dbReference type="SAM" id="MobiDB-lite"/>
    </source>
</evidence>
<feature type="transmembrane region" description="Helical" evidence="6">
    <location>
        <begin position="202"/>
        <end position="225"/>
    </location>
</feature>
<evidence type="ECO:0000313" key="9">
    <source>
        <dbReference type="Proteomes" id="UP001278766"/>
    </source>
</evidence>
<dbReference type="AlphaFoldDB" id="A0AAE0HQ38"/>
<dbReference type="RefSeq" id="XP_062663858.1">
    <property type="nucleotide sequence ID" value="XM_062807052.1"/>
</dbReference>
<evidence type="ECO:0000256" key="1">
    <source>
        <dbReference type="ARBA" id="ARBA00004141"/>
    </source>
</evidence>
<reference evidence="8" key="1">
    <citation type="journal article" date="2023" name="Mol. Phylogenet. Evol.">
        <title>Genome-scale phylogeny and comparative genomics of the fungal order Sordariales.</title>
        <authorList>
            <person name="Hensen N."/>
            <person name="Bonometti L."/>
            <person name="Westerberg I."/>
            <person name="Brannstrom I.O."/>
            <person name="Guillou S."/>
            <person name="Cros-Aarteil S."/>
            <person name="Calhoun S."/>
            <person name="Haridas S."/>
            <person name="Kuo A."/>
            <person name="Mondo S."/>
            <person name="Pangilinan J."/>
            <person name="Riley R."/>
            <person name="LaButti K."/>
            <person name="Andreopoulos B."/>
            <person name="Lipzen A."/>
            <person name="Chen C."/>
            <person name="Yan M."/>
            <person name="Daum C."/>
            <person name="Ng V."/>
            <person name="Clum A."/>
            <person name="Steindorff A."/>
            <person name="Ohm R.A."/>
            <person name="Martin F."/>
            <person name="Silar P."/>
            <person name="Natvig D.O."/>
            <person name="Lalanne C."/>
            <person name="Gautier V."/>
            <person name="Ament-Velasquez S.L."/>
            <person name="Kruys A."/>
            <person name="Hutchinson M.I."/>
            <person name="Powell A.J."/>
            <person name="Barry K."/>
            <person name="Miller A.N."/>
            <person name="Grigoriev I.V."/>
            <person name="Debuchy R."/>
            <person name="Gladieux P."/>
            <person name="Hiltunen Thoren M."/>
            <person name="Johannesson H."/>
        </authorList>
    </citation>
    <scope>NUCLEOTIDE SEQUENCE</scope>
    <source>
        <strain evidence="8">CBS 168.71</strain>
    </source>
</reference>
<dbReference type="PROSITE" id="PS50850">
    <property type="entry name" value="MFS"/>
    <property type="match status" value="1"/>
</dbReference>
<dbReference type="EMBL" id="JAUEPN010000001">
    <property type="protein sequence ID" value="KAK3300344.1"/>
    <property type="molecule type" value="Genomic_DNA"/>
</dbReference>
<feature type="transmembrane region" description="Helical" evidence="6">
    <location>
        <begin position="231"/>
        <end position="251"/>
    </location>
</feature>
<feature type="transmembrane region" description="Helical" evidence="6">
    <location>
        <begin position="448"/>
        <end position="472"/>
    </location>
</feature>
<accession>A0AAE0HQ38</accession>
<organism evidence="8 9">
    <name type="scientific">Chaetomium fimeti</name>
    <dbReference type="NCBI Taxonomy" id="1854472"/>
    <lineage>
        <taxon>Eukaryota</taxon>
        <taxon>Fungi</taxon>
        <taxon>Dikarya</taxon>
        <taxon>Ascomycota</taxon>
        <taxon>Pezizomycotina</taxon>
        <taxon>Sordariomycetes</taxon>
        <taxon>Sordariomycetidae</taxon>
        <taxon>Sordariales</taxon>
        <taxon>Chaetomiaceae</taxon>
        <taxon>Chaetomium</taxon>
    </lineage>
</organism>
<keyword evidence="2 6" id="KW-0812">Transmembrane</keyword>
<evidence type="ECO:0000256" key="4">
    <source>
        <dbReference type="ARBA" id="ARBA00023136"/>
    </source>
</evidence>
<dbReference type="InterPro" id="IPR011701">
    <property type="entry name" value="MFS"/>
</dbReference>
<dbReference type="GO" id="GO:0005886">
    <property type="term" value="C:plasma membrane"/>
    <property type="evidence" value="ECO:0007669"/>
    <property type="project" value="TreeGrafter"/>
</dbReference>
<evidence type="ECO:0000256" key="3">
    <source>
        <dbReference type="ARBA" id="ARBA00022989"/>
    </source>
</evidence>
<feature type="region of interest" description="Disordered" evidence="5">
    <location>
        <begin position="259"/>
        <end position="306"/>
    </location>
</feature>
<dbReference type="SUPFAM" id="SSF103473">
    <property type="entry name" value="MFS general substrate transporter"/>
    <property type="match status" value="1"/>
</dbReference>
<dbReference type="PANTHER" id="PTHR23502:SF34">
    <property type="entry name" value="PROTEIN HOL1"/>
    <property type="match status" value="1"/>
</dbReference>
<dbReference type="GeneID" id="87844000"/>
<feature type="transmembrane region" description="Helical" evidence="6">
    <location>
        <begin position="62"/>
        <end position="85"/>
    </location>
</feature>
<evidence type="ECO:0000259" key="7">
    <source>
        <dbReference type="PROSITE" id="PS50850"/>
    </source>
</evidence>
<dbReference type="InterPro" id="IPR036259">
    <property type="entry name" value="MFS_trans_sf"/>
</dbReference>
<keyword evidence="9" id="KW-1185">Reference proteome</keyword>
<gene>
    <name evidence="8" type="ORF">B0H64DRAFT_448522</name>
</gene>
<feature type="transmembrane region" description="Helical" evidence="6">
    <location>
        <begin position="105"/>
        <end position="131"/>
    </location>
</feature>
<dbReference type="Pfam" id="PF07690">
    <property type="entry name" value="MFS_1"/>
    <property type="match status" value="1"/>
</dbReference>
<reference evidence="8" key="2">
    <citation type="submission" date="2023-06" db="EMBL/GenBank/DDBJ databases">
        <authorList>
            <consortium name="Lawrence Berkeley National Laboratory"/>
            <person name="Haridas S."/>
            <person name="Hensen N."/>
            <person name="Bonometti L."/>
            <person name="Westerberg I."/>
            <person name="Brannstrom I.O."/>
            <person name="Guillou S."/>
            <person name="Cros-Aarteil S."/>
            <person name="Calhoun S."/>
            <person name="Kuo A."/>
            <person name="Mondo S."/>
            <person name="Pangilinan J."/>
            <person name="Riley R."/>
            <person name="Labutti K."/>
            <person name="Andreopoulos B."/>
            <person name="Lipzen A."/>
            <person name="Chen C."/>
            <person name="Yanf M."/>
            <person name="Daum C."/>
            <person name="Ng V."/>
            <person name="Clum A."/>
            <person name="Steindorff A."/>
            <person name="Ohm R."/>
            <person name="Martin F."/>
            <person name="Silar P."/>
            <person name="Natvig D."/>
            <person name="Lalanne C."/>
            <person name="Gautier V."/>
            <person name="Ament-Velasquez S.L."/>
            <person name="Kruys A."/>
            <person name="Hutchinson M.I."/>
            <person name="Powell A.J."/>
            <person name="Barry K."/>
            <person name="Miller A.N."/>
            <person name="Grigoriev I.V."/>
            <person name="Debuchy R."/>
            <person name="Gladieux P."/>
            <person name="Thoren M.H."/>
            <person name="Johannesson H."/>
        </authorList>
    </citation>
    <scope>NUCLEOTIDE SEQUENCE</scope>
    <source>
        <strain evidence="8">CBS 168.71</strain>
    </source>
</reference>
<feature type="domain" description="Major facilitator superfamily (MFS) profile" evidence="7">
    <location>
        <begin position="64"/>
        <end position="541"/>
    </location>
</feature>
<feature type="transmembrane region" description="Helical" evidence="6">
    <location>
        <begin position="334"/>
        <end position="356"/>
    </location>
</feature>
<comment type="caution">
    <text evidence="8">The sequence shown here is derived from an EMBL/GenBank/DDBJ whole genome shotgun (WGS) entry which is preliminary data.</text>
</comment>
<keyword evidence="4 6" id="KW-0472">Membrane</keyword>
<dbReference type="PANTHER" id="PTHR23502">
    <property type="entry name" value="MAJOR FACILITATOR SUPERFAMILY"/>
    <property type="match status" value="1"/>
</dbReference>
<name>A0AAE0HQ38_9PEZI</name>
<comment type="subcellular location">
    <subcellularLocation>
        <location evidence="1">Membrane</location>
        <topology evidence="1">Multi-pass membrane protein</topology>
    </subcellularLocation>
</comment>
<feature type="transmembrane region" description="Helical" evidence="6">
    <location>
        <begin position="376"/>
        <end position="400"/>
    </location>
</feature>